<dbReference type="GO" id="GO:0005829">
    <property type="term" value="C:cytosol"/>
    <property type="evidence" value="ECO:0007669"/>
    <property type="project" value="TreeGrafter"/>
</dbReference>
<proteinExistence type="predicted"/>
<dbReference type="SFLD" id="SFLDS00003">
    <property type="entry name" value="Haloacid_Dehalogenase"/>
    <property type="match status" value="1"/>
</dbReference>
<dbReference type="InterPro" id="IPR023214">
    <property type="entry name" value="HAD_sf"/>
</dbReference>
<dbReference type="NCBIfam" id="TIGR01484">
    <property type="entry name" value="HAD-SF-IIB"/>
    <property type="match status" value="1"/>
</dbReference>
<evidence type="ECO:0000313" key="1">
    <source>
        <dbReference type="EMBL" id="MBB5961005.1"/>
    </source>
</evidence>
<dbReference type="SUPFAM" id="SSF56784">
    <property type="entry name" value="HAD-like"/>
    <property type="match status" value="1"/>
</dbReference>
<keyword evidence="2" id="KW-1185">Reference proteome</keyword>
<dbReference type="NCBIfam" id="TIGR00099">
    <property type="entry name" value="Cof-subfamily"/>
    <property type="match status" value="1"/>
</dbReference>
<dbReference type="InterPro" id="IPR000150">
    <property type="entry name" value="Cof"/>
</dbReference>
<dbReference type="GO" id="GO:0016791">
    <property type="term" value="F:phosphatase activity"/>
    <property type="evidence" value="ECO:0007669"/>
    <property type="project" value="TreeGrafter"/>
</dbReference>
<dbReference type="Proteomes" id="UP000562352">
    <property type="component" value="Unassembled WGS sequence"/>
</dbReference>
<name>A0A841CYI3_PLAVE</name>
<dbReference type="SFLD" id="SFLDG01140">
    <property type="entry name" value="C2.B:_Phosphomannomutase_and_P"/>
    <property type="match status" value="1"/>
</dbReference>
<dbReference type="AlphaFoldDB" id="A0A841CYI3"/>
<dbReference type="CDD" id="cd07516">
    <property type="entry name" value="HAD_Pase"/>
    <property type="match status" value="1"/>
</dbReference>
<dbReference type="Pfam" id="PF08282">
    <property type="entry name" value="Hydrolase_3"/>
    <property type="match status" value="1"/>
</dbReference>
<dbReference type="InterPro" id="IPR036412">
    <property type="entry name" value="HAD-like_sf"/>
</dbReference>
<gene>
    <name evidence="1" type="ORF">FHS22_000243</name>
</gene>
<dbReference type="Gene3D" id="3.30.1240.10">
    <property type="match status" value="1"/>
</dbReference>
<organism evidence="1 2">
    <name type="scientific">Planomonospora venezuelensis</name>
    <dbReference type="NCBI Taxonomy" id="1999"/>
    <lineage>
        <taxon>Bacteria</taxon>
        <taxon>Bacillati</taxon>
        <taxon>Actinomycetota</taxon>
        <taxon>Actinomycetes</taxon>
        <taxon>Streptosporangiales</taxon>
        <taxon>Streptosporangiaceae</taxon>
        <taxon>Planomonospora</taxon>
    </lineage>
</organism>
<dbReference type="InterPro" id="IPR006379">
    <property type="entry name" value="HAD-SF_hydro_IIB"/>
</dbReference>
<reference evidence="1 2" key="1">
    <citation type="submission" date="2020-08" db="EMBL/GenBank/DDBJ databases">
        <title>Genomic Encyclopedia of Type Strains, Phase III (KMG-III): the genomes of soil and plant-associated and newly described type strains.</title>
        <authorList>
            <person name="Whitman W."/>
        </authorList>
    </citation>
    <scope>NUCLEOTIDE SEQUENCE [LARGE SCALE GENOMIC DNA]</scope>
    <source>
        <strain evidence="1 2">CECT 3303</strain>
    </source>
</reference>
<evidence type="ECO:0000313" key="2">
    <source>
        <dbReference type="Proteomes" id="UP000562352"/>
    </source>
</evidence>
<comment type="caution">
    <text evidence="1">The sequence shown here is derived from an EMBL/GenBank/DDBJ whole genome shotgun (WGS) entry which is preliminary data.</text>
</comment>
<dbReference type="PANTHER" id="PTHR10000:SF8">
    <property type="entry name" value="HAD SUPERFAMILY HYDROLASE-LIKE, TYPE 3"/>
    <property type="match status" value="1"/>
</dbReference>
<sequence length="271" mass="28618">MTIPRMIATDLDGTLLRSDGTVSGRTRRALLAARDAGAEVVFVTARPPRYVDAIAEMVGCVGTAVCSNGAIVYDVAGRRIIGTNALSLDVTEKLVASLKTALADVTFAVETGHRVVCELSYNDGRDVHGETPFRLPTLERVLREADPIVKLLAWSASQEADAMCEIARQAVRRQAEITYSGGKGLLEVSAPGVTKAGTLAGLCERMGITPAEVWAFGDMPNDLPLLAWAGVPHAMGNSHPAVLAAVSHRTASNDEDGVAQALEALFGIRGR</sequence>
<accession>A0A841CYI3</accession>
<dbReference type="Gene3D" id="3.40.50.1000">
    <property type="entry name" value="HAD superfamily/HAD-like"/>
    <property type="match status" value="1"/>
</dbReference>
<dbReference type="RefSeq" id="WP_221473079.1">
    <property type="nucleotide sequence ID" value="NZ_BAAAWZ010000001.1"/>
</dbReference>
<dbReference type="EMBL" id="JACHJJ010000001">
    <property type="protein sequence ID" value="MBB5961005.1"/>
    <property type="molecule type" value="Genomic_DNA"/>
</dbReference>
<dbReference type="PANTHER" id="PTHR10000">
    <property type="entry name" value="PHOSPHOSERINE PHOSPHATASE"/>
    <property type="match status" value="1"/>
</dbReference>
<protein>
    <submittedName>
        <fullName evidence="1">Uncharacterized protein</fullName>
    </submittedName>
</protein>
<dbReference type="GO" id="GO:0000287">
    <property type="term" value="F:magnesium ion binding"/>
    <property type="evidence" value="ECO:0007669"/>
    <property type="project" value="TreeGrafter"/>
</dbReference>